<dbReference type="Pfam" id="PF13868">
    <property type="entry name" value="TPH"/>
    <property type="match status" value="1"/>
</dbReference>
<feature type="coiled-coil region" evidence="7">
    <location>
        <begin position="215"/>
        <end position="381"/>
    </location>
</feature>
<evidence type="ECO:0000313" key="9">
    <source>
        <dbReference type="Proteomes" id="UP000515154"/>
    </source>
</evidence>
<feature type="domain" description="Trichohyalin-plectin-homology" evidence="8">
    <location>
        <begin position="171"/>
        <end position="500"/>
    </location>
</feature>
<feature type="coiled-coil region" evidence="7">
    <location>
        <begin position="91"/>
        <end position="165"/>
    </location>
</feature>
<gene>
    <name evidence="10" type="primary">LOC115215215</name>
</gene>
<keyword evidence="9" id="KW-1185">Reference proteome</keyword>
<dbReference type="InterPro" id="IPR043596">
    <property type="entry name" value="CFAP53/TCHP"/>
</dbReference>
<proteinExistence type="inferred from homology"/>
<evidence type="ECO:0000259" key="8">
    <source>
        <dbReference type="Pfam" id="PF13868"/>
    </source>
</evidence>
<dbReference type="PANTHER" id="PTHR31183:SF1">
    <property type="entry name" value="CILIA- AND FLAGELLA-ASSOCIATED PROTEIN 53"/>
    <property type="match status" value="1"/>
</dbReference>
<evidence type="ECO:0000256" key="2">
    <source>
        <dbReference type="ARBA" id="ARBA00023054"/>
    </source>
</evidence>
<evidence type="ECO:0000313" key="10">
    <source>
        <dbReference type="RefSeq" id="XP_029640284.1"/>
    </source>
</evidence>
<evidence type="ECO:0000256" key="3">
    <source>
        <dbReference type="ARBA" id="ARBA00023069"/>
    </source>
</evidence>
<comment type="similarity">
    <text evidence="5">Belongs to the CFAP53 family.</text>
</comment>
<comment type="subcellular location">
    <subcellularLocation>
        <location evidence="1">Cell projection</location>
        <location evidence="1">Cilium</location>
    </subcellularLocation>
</comment>
<dbReference type="RefSeq" id="XP_029640284.1">
    <property type="nucleotide sequence ID" value="XM_029784424.2"/>
</dbReference>
<dbReference type="Proteomes" id="UP000515154">
    <property type="component" value="Linkage group LG8"/>
</dbReference>
<keyword evidence="2 7" id="KW-0175">Coiled coil</keyword>
<evidence type="ECO:0000256" key="6">
    <source>
        <dbReference type="ARBA" id="ARBA00033773"/>
    </source>
</evidence>
<evidence type="ECO:0000256" key="4">
    <source>
        <dbReference type="ARBA" id="ARBA00023273"/>
    </source>
</evidence>
<organism evidence="9 10">
    <name type="scientific">Octopus sinensis</name>
    <name type="common">East Asian common octopus</name>
    <dbReference type="NCBI Taxonomy" id="2607531"/>
    <lineage>
        <taxon>Eukaryota</taxon>
        <taxon>Metazoa</taxon>
        <taxon>Spiralia</taxon>
        <taxon>Lophotrochozoa</taxon>
        <taxon>Mollusca</taxon>
        <taxon>Cephalopoda</taxon>
        <taxon>Coleoidea</taxon>
        <taxon>Octopodiformes</taxon>
        <taxon>Octopoda</taxon>
        <taxon>Incirrata</taxon>
        <taxon>Octopodidae</taxon>
        <taxon>Octopus</taxon>
    </lineage>
</organism>
<protein>
    <recommendedName>
        <fullName evidence="6">Cilia- and flagella-associated protein 53</fullName>
    </recommendedName>
</protein>
<sequence>MLASTMKMLEPVQPVRKPRCRVVRGTYPNSFGHIARKTCTKPGYTMYQESVLRYRQYAEGKKEDTFIQTLATNHISWEEITEKKMVDSAVKRKVRCKFEEEEKQLEERQLRLKKLLSDEENALLNEIESVPLTIEQQKESMRQRAKQLREKREEERQKLVQEKLDQKFRLECDPLRTATSKRLVQEIAEEHRRNSNKLELICKEKQMVDGIFREMNKKEYQKMLEKEEKENKERKARNKEVANVLREQMAELEENKRREEKLKEEELKLLKEQAILDEVKEKRDLEEKRRLQQETRGIFEKSIKEKLRRKVEDEREELESDIKALETLLEKYGEEERQKQQRKLECQKETQSYLKYVRSLLAEEEARKKEMERMIHEDIEKQWQKRLKQWRLDREMRRVLMDDVLRIRSRQVMDKLVAINTERAEAEKEKDQLLGEIERHKEEEAEEIQKERQKKSQYFQDLRGQIEFNNANQEVLKNLEEECYKKELQAEKELKAKVENLLKSNVSLCDQEHPLRRALSQVC</sequence>
<dbReference type="AlphaFoldDB" id="A0A6P7SPR8"/>
<evidence type="ECO:0000256" key="7">
    <source>
        <dbReference type="SAM" id="Coils"/>
    </source>
</evidence>
<dbReference type="GO" id="GO:0005929">
    <property type="term" value="C:cilium"/>
    <property type="evidence" value="ECO:0007669"/>
    <property type="project" value="UniProtKB-SubCell"/>
</dbReference>
<dbReference type="PANTHER" id="PTHR31183">
    <property type="entry name" value="TRICHOPLEIN KERATIN FILAMENT-BINDING PROTEIN FAMILY MEMBER"/>
    <property type="match status" value="1"/>
</dbReference>
<evidence type="ECO:0000256" key="1">
    <source>
        <dbReference type="ARBA" id="ARBA00004138"/>
    </source>
</evidence>
<reference evidence="10" key="1">
    <citation type="submission" date="2025-08" db="UniProtKB">
        <authorList>
            <consortium name="RefSeq"/>
        </authorList>
    </citation>
    <scope>IDENTIFICATION</scope>
</reference>
<name>A0A6P7SPR8_9MOLL</name>
<accession>A0A6P7SPR8</accession>
<keyword evidence="4" id="KW-0966">Cell projection</keyword>
<keyword evidence="3" id="KW-0969">Cilium</keyword>
<evidence type="ECO:0000256" key="5">
    <source>
        <dbReference type="ARBA" id="ARBA00033747"/>
    </source>
</evidence>
<dbReference type="InterPro" id="IPR043597">
    <property type="entry name" value="TPH_dom"/>
</dbReference>
<dbReference type="KEGG" id="osn:115215215"/>
<feature type="coiled-coil region" evidence="7">
    <location>
        <begin position="409"/>
        <end position="504"/>
    </location>
</feature>